<evidence type="ECO:0000256" key="8">
    <source>
        <dbReference type="ARBA" id="ARBA00023163"/>
    </source>
</evidence>
<evidence type="ECO:0000259" key="11">
    <source>
        <dbReference type="Pfam" id="PF04552"/>
    </source>
</evidence>
<dbReference type="InterPro" id="IPR007634">
    <property type="entry name" value="RNA_pol_sigma_54_DNA-bd"/>
</dbReference>
<comment type="similarity">
    <text evidence="1 9">Belongs to the sigma-54 factor family.</text>
</comment>
<dbReference type="Proteomes" id="UP000283474">
    <property type="component" value="Chromosome"/>
</dbReference>
<gene>
    <name evidence="13" type="primary">rpoN</name>
    <name evidence="13" type="ORF">CKA81_14010</name>
</gene>
<feature type="region of interest" description="Disordered" evidence="10">
    <location>
        <begin position="64"/>
        <end position="96"/>
    </location>
</feature>
<protein>
    <recommendedName>
        <fullName evidence="9">RNA polymerase sigma-54 factor</fullName>
    </recommendedName>
</protein>
<dbReference type="Pfam" id="PF04963">
    <property type="entry name" value="Sigma54_CBD"/>
    <property type="match status" value="1"/>
</dbReference>
<dbReference type="InterPro" id="IPR038709">
    <property type="entry name" value="RpoN_core-bd_sf"/>
</dbReference>
<dbReference type="NCBIfam" id="NF009118">
    <property type="entry name" value="PRK12469.1"/>
    <property type="match status" value="1"/>
</dbReference>
<dbReference type="GO" id="GO:0001216">
    <property type="term" value="F:DNA-binding transcription activator activity"/>
    <property type="evidence" value="ECO:0007669"/>
    <property type="project" value="InterPro"/>
</dbReference>
<dbReference type="GO" id="GO:0006352">
    <property type="term" value="P:DNA-templated transcription initiation"/>
    <property type="evidence" value="ECO:0007669"/>
    <property type="project" value="InterPro"/>
</dbReference>
<keyword evidence="5 9" id="KW-0805">Transcription regulation</keyword>
<dbReference type="GO" id="GO:0016987">
    <property type="term" value="F:sigma factor activity"/>
    <property type="evidence" value="ECO:0007669"/>
    <property type="project" value="UniProtKB-KW"/>
</dbReference>
<keyword evidence="6 9" id="KW-0731">Sigma factor</keyword>
<evidence type="ECO:0000259" key="12">
    <source>
        <dbReference type="Pfam" id="PF04963"/>
    </source>
</evidence>
<comment type="function">
    <text evidence="9">Sigma factors are initiation factors that promote the attachment of RNA polymerase to specific initiation sites and are then released.</text>
</comment>
<dbReference type="GO" id="GO:0016779">
    <property type="term" value="F:nucleotidyltransferase activity"/>
    <property type="evidence" value="ECO:0007669"/>
    <property type="project" value="UniProtKB-KW"/>
</dbReference>
<evidence type="ECO:0000256" key="1">
    <source>
        <dbReference type="ARBA" id="ARBA00008798"/>
    </source>
</evidence>
<keyword evidence="7 9" id="KW-0238">DNA-binding</keyword>
<evidence type="ECO:0000313" key="13">
    <source>
        <dbReference type="EMBL" id="QAA94838.1"/>
    </source>
</evidence>
<dbReference type="Gene3D" id="1.10.10.60">
    <property type="entry name" value="Homeodomain-like"/>
    <property type="match status" value="1"/>
</dbReference>
<dbReference type="PROSITE" id="PS00718">
    <property type="entry name" value="SIGMA54_2"/>
    <property type="match status" value="1"/>
</dbReference>
<dbReference type="PRINTS" id="PR00045">
    <property type="entry name" value="SIGMA54FCT"/>
</dbReference>
<dbReference type="KEGG" id="pus:CKA81_14010"/>
<evidence type="ECO:0000313" key="14">
    <source>
        <dbReference type="Proteomes" id="UP000283474"/>
    </source>
</evidence>
<dbReference type="GO" id="GO:0003677">
    <property type="term" value="F:DNA binding"/>
    <property type="evidence" value="ECO:0007669"/>
    <property type="project" value="UniProtKB-KW"/>
</dbReference>
<name>A0A410GEX3_9BURK</name>
<dbReference type="NCBIfam" id="TIGR02395">
    <property type="entry name" value="rpoN_sigma"/>
    <property type="match status" value="1"/>
</dbReference>
<dbReference type="AlphaFoldDB" id="A0A410GEX3"/>
<dbReference type="PROSITE" id="PS00717">
    <property type="entry name" value="SIGMA54_1"/>
    <property type="match status" value="1"/>
</dbReference>
<dbReference type="Pfam" id="PF00309">
    <property type="entry name" value="Sigma54_AID"/>
    <property type="match status" value="1"/>
</dbReference>
<dbReference type="Gene3D" id="1.10.10.1330">
    <property type="entry name" value="RNA polymerase sigma-54 factor, core-binding domain"/>
    <property type="match status" value="1"/>
</dbReference>
<dbReference type="RefSeq" id="WP_128355834.1">
    <property type="nucleotide sequence ID" value="NZ_CP022987.1"/>
</dbReference>
<evidence type="ECO:0000256" key="9">
    <source>
        <dbReference type="PIRNR" id="PIRNR000774"/>
    </source>
</evidence>
<dbReference type="PROSITE" id="PS50044">
    <property type="entry name" value="SIGMA54_3"/>
    <property type="match status" value="1"/>
</dbReference>
<evidence type="ECO:0000256" key="10">
    <source>
        <dbReference type="SAM" id="MobiDB-lite"/>
    </source>
</evidence>
<dbReference type="InterPro" id="IPR000394">
    <property type="entry name" value="RNA_pol_sigma_54"/>
</dbReference>
<evidence type="ECO:0000256" key="6">
    <source>
        <dbReference type="ARBA" id="ARBA00023082"/>
    </source>
</evidence>
<keyword evidence="8 9" id="KW-0804">Transcription</keyword>
<dbReference type="PANTHER" id="PTHR32248">
    <property type="entry name" value="RNA POLYMERASE SIGMA-54 FACTOR"/>
    <property type="match status" value="1"/>
</dbReference>
<dbReference type="Pfam" id="PF04552">
    <property type="entry name" value="Sigma54_DBD"/>
    <property type="match status" value="1"/>
</dbReference>
<organism evidence="13 14">
    <name type="scientific">Pollutimonas thiosulfatoxidans</name>
    <dbReference type="NCBI Taxonomy" id="2028345"/>
    <lineage>
        <taxon>Bacteria</taxon>
        <taxon>Pseudomonadati</taxon>
        <taxon>Pseudomonadota</taxon>
        <taxon>Betaproteobacteria</taxon>
        <taxon>Burkholderiales</taxon>
        <taxon>Alcaligenaceae</taxon>
        <taxon>Pollutimonas</taxon>
    </lineage>
</organism>
<dbReference type="InterPro" id="IPR007046">
    <property type="entry name" value="RNA_pol_sigma_54_core-bd"/>
</dbReference>
<keyword evidence="14" id="KW-1185">Reference proteome</keyword>
<proteinExistence type="inferred from homology"/>
<dbReference type="OrthoDB" id="9814402at2"/>
<feature type="compositionally biased region" description="Basic and acidic residues" evidence="10">
    <location>
        <begin position="65"/>
        <end position="75"/>
    </location>
</feature>
<keyword evidence="2 9" id="KW-0240">DNA-directed RNA polymerase</keyword>
<dbReference type="GO" id="GO:0000428">
    <property type="term" value="C:DNA-directed RNA polymerase complex"/>
    <property type="evidence" value="ECO:0007669"/>
    <property type="project" value="UniProtKB-KW"/>
</dbReference>
<reference evidence="13 14" key="1">
    <citation type="submission" date="2017-08" db="EMBL/GenBank/DDBJ databases">
        <authorList>
            <person name="Park S.-J."/>
            <person name="Kim H."/>
        </authorList>
    </citation>
    <scope>NUCLEOTIDE SEQUENCE [LARGE SCALE GENOMIC DNA]</scope>
    <source>
        <strain evidence="14">ye3</strain>
    </source>
</reference>
<evidence type="ECO:0000256" key="3">
    <source>
        <dbReference type="ARBA" id="ARBA00022679"/>
    </source>
</evidence>
<evidence type="ECO:0000256" key="2">
    <source>
        <dbReference type="ARBA" id="ARBA00022478"/>
    </source>
</evidence>
<evidence type="ECO:0000256" key="4">
    <source>
        <dbReference type="ARBA" id="ARBA00022695"/>
    </source>
</evidence>
<feature type="domain" description="RNA polymerase sigma factor 54 core-binding" evidence="12">
    <location>
        <begin position="100"/>
        <end position="293"/>
    </location>
</feature>
<feature type="compositionally biased region" description="Low complexity" evidence="10">
    <location>
        <begin position="78"/>
        <end position="91"/>
    </location>
</feature>
<dbReference type="PIRSF" id="PIRSF000774">
    <property type="entry name" value="RpoN"/>
    <property type="match status" value="1"/>
</dbReference>
<evidence type="ECO:0000256" key="7">
    <source>
        <dbReference type="ARBA" id="ARBA00023125"/>
    </source>
</evidence>
<dbReference type="PANTHER" id="PTHR32248:SF4">
    <property type="entry name" value="RNA POLYMERASE SIGMA-54 FACTOR"/>
    <property type="match status" value="1"/>
</dbReference>
<accession>A0A410GEX3</accession>
<keyword evidence="4 9" id="KW-0548">Nucleotidyltransferase</keyword>
<dbReference type="EMBL" id="CP022987">
    <property type="protein sequence ID" value="QAA94838.1"/>
    <property type="molecule type" value="Genomic_DNA"/>
</dbReference>
<evidence type="ECO:0000256" key="5">
    <source>
        <dbReference type="ARBA" id="ARBA00023015"/>
    </source>
</evidence>
<sequence>MQSRQSLELRQHQQLALTPQLQQSIRFLQLSAHELELEVAQALLENPLLERDEEYDTVTPDTVADDAHAQEDRWDTPGASSGSDGAGSSDAPTRPETALAVSLQEHLHEQLRLTRAQARDTALVSLLIDELDENGYLPTPLEEILDCLPKALGVRASELQAALNLLQSFDPPGVGATSLGDCLCLQLRQLAGGSDTGIPGDVVECAQRIAREHLALLATGNMTRLREALDCPLPLLRAAHALLLQLEPKPARDWASSTADYIVPDVLVQRVGDRWIARINPAVMPRLRVNALYEGMLATSTATTGLHSQLQQAHGLIKSVQQRYVTILRVAQAVVERQRDFFEHGTAAMRPLGLRDIAQELQMHESTVSRSTKQKYAQTPWGVIELKRFFGVALQTDDGEATSATAVRELIRKLVSNEPPGKPLSDSQIALRLADQGVVIARRTVAKYREAAGIEPAILRKARAALDPV</sequence>
<keyword evidence="3 9" id="KW-0808">Transferase</keyword>
<feature type="domain" description="RNA polymerase sigma factor 54 DNA-binding" evidence="11">
    <location>
        <begin position="306"/>
        <end position="461"/>
    </location>
</feature>